<evidence type="ECO:0000313" key="2">
    <source>
        <dbReference type="EMBL" id="KAH9369949.1"/>
    </source>
</evidence>
<accession>A0A9J6G3X8</accession>
<proteinExistence type="predicted"/>
<feature type="region of interest" description="Disordered" evidence="1">
    <location>
        <begin position="1"/>
        <end position="36"/>
    </location>
</feature>
<reference evidence="2 3" key="1">
    <citation type="journal article" date="2020" name="Cell">
        <title>Large-Scale Comparative Analyses of Tick Genomes Elucidate Their Genetic Diversity and Vector Capacities.</title>
        <authorList>
            <consortium name="Tick Genome and Microbiome Consortium (TIGMIC)"/>
            <person name="Jia N."/>
            <person name="Wang J."/>
            <person name="Shi W."/>
            <person name="Du L."/>
            <person name="Sun Y."/>
            <person name="Zhan W."/>
            <person name="Jiang J.F."/>
            <person name="Wang Q."/>
            <person name="Zhang B."/>
            <person name="Ji P."/>
            <person name="Bell-Sakyi L."/>
            <person name="Cui X.M."/>
            <person name="Yuan T.T."/>
            <person name="Jiang B.G."/>
            <person name="Yang W.F."/>
            <person name="Lam T.T."/>
            <person name="Chang Q.C."/>
            <person name="Ding S.J."/>
            <person name="Wang X.J."/>
            <person name="Zhu J.G."/>
            <person name="Ruan X.D."/>
            <person name="Zhao L."/>
            <person name="Wei J.T."/>
            <person name="Ye R.Z."/>
            <person name="Que T.C."/>
            <person name="Du C.H."/>
            <person name="Zhou Y.H."/>
            <person name="Cheng J.X."/>
            <person name="Dai P.F."/>
            <person name="Guo W.B."/>
            <person name="Han X.H."/>
            <person name="Huang E.J."/>
            <person name="Li L.F."/>
            <person name="Wei W."/>
            <person name="Gao Y.C."/>
            <person name="Liu J.Z."/>
            <person name="Shao H.Z."/>
            <person name="Wang X."/>
            <person name="Wang C.C."/>
            <person name="Yang T.C."/>
            <person name="Huo Q.B."/>
            <person name="Li W."/>
            <person name="Chen H.Y."/>
            <person name="Chen S.E."/>
            <person name="Zhou L.G."/>
            <person name="Ni X.B."/>
            <person name="Tian J.H."/>
            <person name="Sheng Y."/>
            <person name="Liu T."/>
            <person name="Pan Y.S."/>
            <person name="Xia L.Y."/>
            <person name="Li J."/>
            <person name="Zhao F."/>
            <person name="Cao W.C."/>
        </authorList>
    </citation>
    <scope>NUCLEOTIDE SEQUENCE [LARGE SCALE GENOMIC DNA]</scope>
    <source>
        <strain evidence="2">HaeL-2018</strain>
    </source>
</reference>
<dbReference type="Proteomes" id="UP000821853">
    <property type="component" value="Chromosome 3"/>
</dbReference>
<gene>
    <name evidence="2" type="ORF">HPB48_001826</name>
</gene>
<evidence type="ECO:0000256" key="1">
    <source>
        <dbReference type="SAM" id="MobiDB-lite"/>
    </source>
</evidence>
<feature type="compositionally biased region" description="Basic and acidic residues" evidence="1">
    <location>
        <begin position="12"/>
        <end position="31"/>
    </location>
</feature>
<name>A0A9J6G3X8_HAELO</name>
<sequence length="195" mass="21354">MATSTALDEEACSGKRERADGDSHSDVKEQGESTPSIQHRGIVEQAMEDPRLLASKELECLVRILCAKVAQQPDIAKLIADFCISVSSKPRGRAFADLLMTSIHQWFDRQEELPPRRLPRAGDHLEGKAGGEPRFKWTAFVGFLVELVAAMSGAGCNTPGHNSLWRVHDLAELLRAESAGTSCSVSPMYTTSWMS</sequence>
<dbReference type="EMBL" id="JABSTR010000005">
    <property type="protein sequence ID" value="KAH9369949.1"/>
    <property type="molecule type" value="Genomic_DNA"/>
</dbReference>
<dbReference type="Gene3D" id="1.25.40.180">
    <property type="match status" value="1"/>
</dbReference>
<dbReference type="VEuPathDB" id="VectorBase:HLOH_048430"/>
<evidence type="ECO:0000313" key="3">
    <source>
        <dbReference type="Proteomes" id="UP000821853"/>
    </source>
</evidence>
<protein>
    <recommendedName>
        <fullName evidence="4">MIF4G domain-containing protein</fullName>
    </recommendedName>
</protein>
<dbReference type="AlphaFoldDB" id="A0A9J6G3X8"/>
<organism evidence="2 3">
    <name type="scientific">Haemaphysalis longicornis</name>
    <name type="common">Bush tick</name>
    <dbReference type="NCBI Taxonomy" id="44386"/>
    <lineage>
        <taxon>Eukaryota</taxon>
        <taxon>Metazoa</taxon>
        <taxon>Ecdysozoa</taxon>
        <taxon>Arthropoda</taxon>
        <taxon>Chelicerata</taxon>
        <taxon>Arachnida</taxon>
        <taxon>Acari</taxon>
        <taxon>Parasitiformes</taxon>
        <taxon>Ixodida</taxon>
        <taxon>Ixodoidea</taxon>
        <taxon>Ixodidae</taxon>
        <taxon>Haemaphysalinae</taxon>
        <taxon>Haemaphysalis</taxon>
    </lineage>
</organism>
<keyword evidence="3" id="KW-1185">Reference proteome</keyword>
<evidence type="ECO:0008006" key="4">
    <source>
        <dbReference type="Google" id="ProtNLM"/>
    </source>
</evidence>
<comment type="caution">
    <text evidence="2">The sequence shown here is derived from an EMBL/GenBank/DDBJ whole genome shotgun (WGS) entry which is preliminary data.</text>
</comment>